<evidence type="ECO:0000313" key="3">
    <source>
        <dbReference type="EMBL" id="OGX87399.1"/>
    </source>
</evidence>
<protein>
    <submittedName>
        <fullName evidence="3">Uncharacterized protein</fullName>
    </submittedName>
</protein>
<dbReference type="InterPro" id="IPR010502">
    <property type="entry name" value="Carb-bd_dom_fam9"/>
</dbReference>
<comment type="caution">
    <text evidence="3">The sequence shown here is derived from an EMBL/GenBank/DDBJ whole genome shotgun (WGS) entry which is preliminary data.</text>
</comment>
<dbReference type="GO" id="GO:0004553">
    <property type="term" value="F:hydrolase activity, hydrolyzing O-glycosyl compounds"/>
    <property type="evidence" value="ECO:0007669"/>
    <property type="project" value="InterPro"/>
</dbReference>
<dbReference type="Gene3D" id="2.60.40.1190">
    <property type="match status" value="1"/>
</dbReference>
<accession>A0A1G1T957</accession>
<reference evidence="3 4" key="1">
    <citation type="submission" date="2016-08" db="EMBL/GenBank/DDBJ databases">
        <title>Hymenobacter coccineus sp. nov., Hymenobacter lapidarius sp. nov. and Hymenobacter glacialis sp. nov., isolated from Antarctic soil.</title>
        <authorList>
            <person name="Sedlacek I."/>
            <person name="Kralova S."/>
            <person name="Kyrova K."/>
            <person name="Maslanova I."/>
            <person name="Stankova E."/>
            <person name="Vrbovska V."/>
            <person name="Nemec M."/>
            <person name="Bartak M."/>
            <person name="Svec P."/>
            <person name="Busse H.-J."/>
            <person name="Pantucek R."/>
        </authorList>
    </citation>
    <scope>NUCLEOTIDE SEQUENCE [LARGE SCALE GENOMIC DNA]</scope>
    <source>
        <strain evidence="3 4">CCM 8643</strain>
    </source>
</reference>
<evidence type="ECO:0000259" key="1">
    <source>
        <dbReference type="Pfam" id="PF06452"/>
    </source>
</evidence>
<dbReference type="CDD" id="cd09618">
    <property type="entry name" value="CBM9_like_2"/>
    <property type="match status" value="1"/>
</dbReference>
<dbReference type="Proteomes" id="UP000176294">
    <property type="component" value="Unassembled WGS sequence"/>
</dbReference>
<dbReference type="GO" id="GO:0030246">
    <property type="term" value="F:carbohydrate binding"/>
    <property type="evidence" value="ECO:0007669"/>
    <property type="project" value="InterPro"/>
</dbReference>
<evidence type="ECO:0000259" key="2">
    <source>
        <dbReference type="Pfam" id="PF19313"/>
    </source>
</evidence>
<sequence>MRPCRLLHSGPLFTCLLLVWLLGRAATSLGQAVPARPAPALAAARTATPITLDGVLDEAAWQGADVATNFTQNFPYDSARARSPTEVRVLYDEQFVYIGAVCHDTLPGDVVVSSLRRDFSSVSDLFEVYVDPFEDRTNGFAFGVNPLGVEREGLIARGTELSLDWDNRWFSRVTRQPGRWTVEMAIPFKTLRYRAGATAWRMNFARVDNKRNQKSTWAPVPRNFPLHSLAFGGEVRWAGPLPRRGTPVSLIPYLTGGARRDQESNGPLNFPRNAGADAKVALTSALNLDLTVNPDFSQVEVDQQVTNLSRFEIFFPERRQFFLENSDLFGRYGFENINPFFSRRIGATEDPSTGTFRQTPIYAGARLSGRLNDKWRVGLLSMQAARDGALRLPSTNYAVAAVQRQVFSRSNVGLLVVSKQAVQDSSGEVGLRGRPYNRVVGLDYNLASADNRWTGKFFYHRSFTSGKGGTDEHAAAAYLNYDTPTFYLEIGQEYVGRDYRAEVGYVPRTNYWRLEPGTGYYFYPRRNRVVNSHGPYVGTDLITTRTLSRTLDHDIDLGYIIRFQNTSQFRFFLRYDYTFLFDAFDPTNTGGPELPTGTAYTYRSLRVRYESDARRRLNGTAFLRVGEYFNGRITALSGRLTYRVQPYGSVSLEYALNRLVLPAPYASATLVLLGPRLDVSFSRQLFLSATAQYNSQRRNLNTNLRLQWRFRPVSDLFIVYTDNYSDRLLVKNRGVVVKLTYWLNL</sequence>
<dbReference type="EMBL" id="MDZB01000089">
    <property type="protein sequence ID" value="OGX87399.1"/>
    <property type="molecule type" value="Genomic_DNA"/>
</dbReference>
<evidence type="ECO:0000313" key="4">
    <source>
        <dbReference type="Proteomes" id="UP000176294"/>
    </source>
</evidence>
<feature type="domain" description="Carbohydrate-binding" evidence="1">
    <location>
        <begin position="52"/>
        <end position="214"/>
    </location>
</feature>
<dbReference type="AlphaFoldDB" id="A0A1G1T957"/>
<organism evidence="3 4">
    <name type="scientific">Hymenobacter lapidarius</name>
    <dbReference type="NCBI Taxonomy" id="1908237"/>
    <lineage>
        <taxon>Bacteria</taxon>
        <taxon>Pseudomonadati</taxon>
        <taxon>Bacteroidota</taxon>
        <taxon>Cytophagia</taxon>
        <taxon>Cytophagales</taxon>
        <taxon>Hymenobacteraceae</taxon>
        <taxon>Hymenobacter</taxon>
    </lineage>
</organism>
<proteinExistence type="predicted"/>
<dbReference type="Pfam" id="PF06452">
    <property type="entry name" value="CBM9_1"/>
    <property type="match status" value="1"/>
</dbReference>
<name>A0A1G1T957_9BACT</name>
<dbReference type="InterPro" id="IPR045670">
    <property type="entry name" value="DUF5916"/>
</dbReference>
<keyword evidence="4" id="KW-1185">Reference proteome</keyword>
<dbReference type="STRING" id="1908237.BEN47_10735"/>
<dbReference type="SUPFAM" id="SSF49344">
    <property type="entry name" value="CBD9-like"/>
    <property type="match status" value="1"/>
</dbReference>
<dbReference type="Pfam" id="PF19313">
    <property type="entry name" value="DUF5916"/>
    <property type="match status" value="1"/>
</dbReference>
<dbReference type="GO" id="GO:0016052">
    <property type="term" value="P:carbohydrate catabolic process"/>
    <property type="evidence" value="ECO:0007669"/>
    <property type="project" value="InterPro"/>
</dbReference>
<feature type="domain" description="DUF5916" evidence="2">
    <location>
        <begin position="248"/>
        <end position="656"/>
    </location>
</feature>
<gene>
    <name evidence="3" type="ORF">BEN47_10735</name>
</gene>